<keyword evidence="1" id="KW-0346">Stress response</keyword>
<gene>
    <name evidence="1" type="primary">dnaK_1</name>
    <name evidence="1" type="ORF">ERS739223_00478</name>
</gene>
<dbReference type="EMBL" id="FAVC01000001">
    <property type="protein sequence ID" value="CUU74684.1"/>
    <property type="molecule type" value="Genomic_DNA"/>
</dbReference>
<organism evidence="1 2">
    <name type="scientific">Campylobacter hyointestinalis subsp. hyointestinalis</name>
    <dbReference type="NCBI Taxonomy" id="91352"/>
    <lineage>
        <taxon>Bacteria</taxon>
        <taxon>Pseudomonadati</taxon>
        <taxon>Campylobacterota</taxon>
        <taxon>Epsilonproteobacteria</taxon>
        <taxon>Campylobacterales</taxon>
        <taxon>Campylobacteraceae</taxon>
        <taxon>Campylobacter</taxon>
    </lineage>
</organism>
<name>A0A9W5EX19_CAMHY</name>
<comment type="caution">
    <text evidence="1">The sequence shown here is derived from an EMBL/GenBank/DDBJ whole genome shotgun (WGS) entry which is preliminary data.</text>
</comment>
<dbReference type="RefSeq" id="WP_059434505.1">
    <property type="nucleotide sequence ID" value="NZ_FAUY01000002.1"/>
</dbReference>
<accession>A0A9W5EX19</accession>
<dbReference type="AlphaFoldDB" id="A0A9W5EX19"/>
<evidence type="ECO:0000313" key="1">
    <source>
        <dbReference type="EMBL" id="CUU74684.1"/>
    </source>
</evidence>
<dbReference type="Proteomes" id="UP000052245">
    <property type="component" value="Unassembled WGS sequence"/>
</dbReference>
<protein>
    <submittedName>
        <fullName evidence="1">Chaperone and heat shock protein 70</fullName>
    </submittedName>
</protein>
<proteinExistence type="predicted"/>
<evidence type="ECO:0000313" key="2">
    <source>
        <dbReference type="Proteomes" id="UP000052245"/>
    </source>
</evidence>
<reference evidence="1 2" key="1">
    <citation type="submission" date="2015-11" db="EMBL/GenBank/DDBJ databases">
        <authorList>
            <consortium name="Pathogen Informatics"/>
        </authorList>
    </citation>
    <scope>NUCLEOTIDE SEQUENCE [LARGE SCALE GENOMIC DNA]</scope>
    <source>
        <strain evidence="1 2">007A-0283</strain>
    </source>
</reference>
<sequence length="512" mass="57436">MASTSEIKAMLASRELARRSLKAHLSYKFRYYYNRPLLDNWHIGYICELLEAVLSGEVLRLMLNMPPSYGKTEIIARTLIPYAVGKNNQHKFIYTSYGDTLSSQTSLEARNYFKSQEFINVFGHDNLSVDQCSHWRLPQGGGLYATTIGGAITGFHAHTILVDDPLKASEAMSKAALKTVSNYFTNSLLSRLDETANKKASIVIIMQRLHKNDLCGELLEKHSSEWLHVNLKALENKAKIYTFGKFSYERAANEPLFASKHSLEDLQKLKVNMGMEFASQYQQDPSDNIGGVFNMSLLSTINDYELPELSEYIFVDAAESIEATADDRAIVCEGWAIDSEERELCIMLDCFHGKWDEDETTDNIINMALSHPDAQVYVEQAGGGITLLRLLNKKIAKVNAKRRINGLDIIKNPTYGFSPRKDISKNASILAMLSYFNAGQLKIRNNAAGADQIKLEFEKFNPAKTSNVDNCIDALCKGFVLNAVVTPKKLDDTKTKVQMSKFASKKHGECNI</sequence>